<proteinExistence type="predicted"/>
<reference evidence="2 3" key="1">
    <citation type="journal article" date="2019" name="Int. J. Syst. Evol. Microbiol.">
        <title>The Global Catalogue of Microorganisms (GCM) 10K type strain sequencing project: providing services to taxonomists for standard genome sequencing and annotation.</title>
        <authorList>
            <consortium name="The Broad Institute Genomics Platform"/>
            <consortium name="The Broad Institute Genome Sequencing Center for Infectious Disease"/>
            <person name="Wu L."/>
            <person name="Ma J."/>
        </authorList>
    </citation>
    <scope>NUCLEOTIDE SEQUENCE [LARGE SCALE GENOMIC DNA]</scope>
    <source>
        <strain evidence="2 3">NBRC 111368</strain>
    </source>
</reference>
<feature type="non-terminal residue" evidence="2">
    <location>
        <position position="287"/>
    </location>
</feature>
<dbReference type="InterPro" id="IPR026055">
    <property type="entry name" value="FAR"/>
</dbReference>
<dbReference type="InterPro" id="IPR013120">
    <property type="entry name" value="FAR_NAD-bd"/>
</dbReference>
<organism evidence="2 3">
    <name type="scientific">Halobium palmae</name>
    <dbReference type="NCBI Taxonomy" id="1776492"/>
    <lineage>
        <taxon>Archaea</taxon>
        <taxon>Methanobacteriati</taxon>
        <taxon>Methanobacteriota</taxon>
        <taxon>Stenosarchaea group</taxon>
        <taxon>Halobacteria</taxon>
        <taxon>Halobacteriales</taxon>
        <taxon>Haloferacaceae</taxon>
        <taxon>Halobium</taxon>
    </lineage>
</organism>
<dbReference type="SUPFAM" id="SSF51735">
    <property type="entry name" value="NAD(P)-binding Rossmann-fold domains"/>
    <property type="match status" value="1"/>
</dbReference>
<dbReference type="EMBL" id="JBHSWU010000555">
    <property type="protein sequence ID" value="MFC6725499.1"/>
    <property type="molecule type" value="Genomic_DNA"/>
</dbReference>
<dbReference type="Pfam" id="PF07993">
    <property type="entry name" value="NAD_binding_4"/>
    <property type="match status" value="1"/>
</dbReference>
<evidence type="ECO:0000259" key="1">
    <source>
        <dbReference type="Pfam" id="PF07993"/>
    </source>
</evidence>
<accession>A0ABD5S1B7</accession>
<dbReference type="Gene3D" id="3.40.50.720">
    <property type="entry name" value="NAD(P)-binding Rossmann-like Domain"/>
    <property type="match status" value="1"/>
</dbReference>
<sequence>MVELTTVFVTGFPGFLGSALVERLLDRYGSETELACLVQSEYRDEAEERAREIVDDADRDWDDRIALYEGDVTEGDLGLDPDDYADLELDTVELYHLAAVYDVGMSEAVGRRVNVDGTRHVLHFAEGCPDLRRFQYVSTCYVSGRYDGLFTEGMLEEAGPFHNAYESTKHEAERLVRDAMDDGLPATIYRPAVVVGDSGTGETQKYDGPYYVLRLLLRQGDYALTPAMLGSGGVEINVVPRDFVVDAIDALSAMDRSEGVTYQLCDPAPVTASKLLRLFADAADTTP</sequence>
<dbReference type="Proteomes" id="UP001596328">
    <property type="component" value="Unassembled WGS sequence"/>
</dbReference>
<dbReference type="CDD" id="cd05263">
    <property type="entry name" value="MupV_like_SDR_e"/>
    <property type="match status" value="1"/>
</dbReference>
<dbReference type="PANTHER" id="PTHR11011">
    <property type="entry name" value="MALE STERILITY PROTEIN 2-RELATED"/>
    <property type="match status" value="1"/>
</dbReference>
<protein>
    <submittedName>
        <fullName evidence="2">SDR family oxidoreductase</fullName>
    </submittedName>
</protein>
<dbReference type="AlphaFoldDB" id="A0ABD5S1B7"/>
<feature type="domain" description="Thioester reductase (TE)" evidence="1">
    <location>
        <begin position="9"/>
        <end position="248"/>
    </location>
</feature>
<comment type="caution">
    <text evidence="2">The sequence shown here is derived from an EMBL/GenBank/DDBJ whole genome shotgun (WGS) entry which is preliminary data.</text>
</comment>
<dbReference type="InterPro" id="IPR036291">
    <property type="entry name" value="NAD(P)-bd_dom_sf"/>
</dbReference>
<gene>
    <name evidence="2" type="ORF">ACFQE1_14210</name>
</gene>
<keyword evidence="3" id="KW-1185">Reference proteome</keyword>
<evidence type="ECO:0000313" key="3">
    <source>
        <dbReference type="Proteomes" id="UP001596328"/>
    </source>
</evidence>
<name>A0ABD5S1B7_9EURY</name>
<evidence type="ECO:0000313" key="2">
    <source>
        <dbReference type="EMBL" id="MFC6725499.1"/>
    </source>
</evidence>